<dbReference type="GO" id="GO:0005737">
    <property type="term" value="C:cytoplasm"/>
    <property type="evidence" value="ECO:0007669"/>
    <property type="project" value="UniProtKB-SubCell"/>
</dbReference>
<name>A0A2S5KMN6_9PROT</name>
<keyword evidence="1 6" id="KW-0963">Cytoplasm</keyword>
<evidence type="ECO:0000256" key="2">
    <source>
        <dbReference type="ARBA" id="ARBA00022571"/>
    </source>
</evidence>
<evidence type="ECO:0000313" key="9">
    <source>
        <dbReference type="EMBL" id="PPC75923.1"/>
    </source>
</evidence>
<dbReference type="OrthoDB" id="9801289at2"/>
<dbReference type="Pfam" id="PF22698">
    <property type="entry name" value="Semialdhyde_dhC_1"/>
    <property type="match status" value="1"/>
</dbReference>
<keyword evidence="3 6" id="KW-0028">Amino-acid biosynthesis</keyword>
<dbReference type="EC" id="1.2.1.38" evidence="6"/>
<sequence>MKKVFIDGESGTTGLQVRQRLANHPHVQVVSIDPSEKRNIDAKKRLMSEVDVTILCLPDDASKESALLAGEVGCRVLDASSAHRIADGWVYGLPEIHPEQRSKIASAARVSNPGCYATGAIVLLQPLVKAGALAADGLYTINAVSGYTGGGKPMIERYESDEKVPTFAAYGLGFNHKHLPEIQTHSALAHQPIFIPSVGTFAQGMLVMIPLHMPKGQSSEALHKVFADAYAGETFVKVNPYNEIDPANAPFITPHGVEGSNEVQISVYGNKEGDRSLLVAKLDNLGKGASGAAVQNLNIMLGLDESLCVNID</sequence>
<reference evidence="9 10" key="1">
    <citation type="submission" date="2018-02" db="EMBL/GenBank/DDBJ databases">
        <title>novel marine gammaproteobacteria from coastal saline agro ecosystem.</title>
        <authorList>
            <person name="Krishnan R."/>
            <person name="Ramesh Kumar N."/>
        </authorList>
    </citation>
    <scope>NUCLEOTIDE SEQUENCE [LARGE SCALE GENOMIC DNA]</scope>
    <source>
        <strain evidence="9 10">228</strain>
    </source>
</reference>
<dbReference type="InterPro" id="IPR000534">
    <property type="entry name" value="Semialdehyde_DH_NAD-bd"/>
</dbReference>
<comment type="pathway">
    <text evidence="6">Amino-acid biosynthesis; L-arginine biosynthesis; N(2)-acetyl-L-ornithine from L-glutamate: step 3/4.</text>
</comment>
<evidence type="ECO:0000256" key="4">
    <source>
        <dbReference type="ARBA" id="ARBA00022857"/>
    </source>
</evidence>
<keyword evidence="5 6" id="KW-0560">Oxidoreductase</keyword>
<dbReference type="Pfam" id="PF01118">
    <property type="entry name" value="Semialdhyde_dh"/>
    <property type="match status" value="1"/>
</dbReference>
<dbReference type="Proteomes" id="UP000238196">
    <property type="component" value="Unassembled WGS sequence"/>
</dbReference>
<dbReference type="InterPro" id="IPR058924">
    <property type="entry name" value="AGPR_dimerisation_dom"/>
</dbReference>
<dbReference type="CDD" id="cd23935">
    <property type="entry name" value="AGPR_2_C"/>
    <property type="match status" value="1"/>
</dbReference>
<dbReference type="AlphaFoldDB" id="A0A2S5KMN6"/>
<dbReference type="InterPro" id="IPR050085">
    <property type="entry name" value="AGPR"/>
</dbReference>
<organism evidence="9 10">
    <name type="scientific">Proteobacteria bacterium 228</name>
    <dbReference type="NCBI Taxonomy" id="2083153"/>
    <lineage>
        <taxon>Bacteria</taxon>
        <taxon>Pseudomonadati</taxon>
        <taxon>Pseudomonadota</taxon>
    </lineage>
</organism>
<feature type="active site" evidence="6 7">
    <location>
        <position position="115"/>
    </location>
</feature>
<comment type="similarity">
    <text evidence="6">Belongs to the NAGSA dehydrogenase family. Type 2 subfamily.</text>
</comment>
<comment type="catalytic activity">
    <reaction evidence="6">
        <text>N-acetyl-L-glutamate 5-semialdehyde + phosphate + NADP(+) = N-acetyl-L-glutamyl 5-phosphate + NADPH + H(+)</text>
        <dbReference type="Rhea" id="RHEA:21588"/>
        <dbReference type="ChEBI" id="CHEBI:15378"/>
        <dbReference type="ChEBI" id="CHEBI:29123"/>
        <dbReference type="ChEBI" id="CHEBI:43474"/>
        <dbReference type="ChEBI" id="CHEBI:57783"/>
        <dbReference type="ChEBI" id="CHEBI:57936"/>
        <dbReference type="ChEBI" id="CHEBI:58349"/>
        <dbReference type="EC" id="1.2.1.38"/>
    </reaction>
</comment>
<protein>
    <recommendedName>
        <fullName evidence="6">N-acetyl-gamma-glutamyl-phosphate reductase</fullName>
        <shortName evidence="6">AGPR</shortName>
        <ecNumber evidence="6">1.2.1.38</ecNumber>
    </recommendedName>
    <alternativeName>
        <fullName evidence="6">N-acetyl-glutamate semialdehyde dehydrogenase</fullName>
        <shortName evidence="6">NAGSA dehydrogenase</shortName>
    </alternativeName>
</protein>
<evidence type="ECO:0000256" key="7">
    <source>
        <dbReference type="PROSITE-ProRule" id="PRU10010"/>
    </source>
</evidence>
<evidence type="ECO:0000256" key="6">
    <source>
        <dbReference type="HAMAP-Rule" id="MF_01110"/>
    </source>
</evidence>
<feature type="domain" description="Semialdehyde dehydrogenase NAD-binding" evidence="8">
    <location>
        <begin position="3"/>
        <end position="104"/>
    </location>
</feature>
<dbReference type="PANTHER" id="PTHR32338">
    <property type="entry name" value="N-ACETYL-GAMMA-GLUTAMYL-PHOSPHATE REDUCTASE, CHLOROPLASTIC-RELATED-RELATED"/>
    <property type="match status" value="1"/>
</dbReference>
<dbReference type="SMART" id="SM00859">
    <property type="entry name" value="Semialdhyde_dh"/>
    <property type="match status" value="1"/>
</dbReference>
<dbReference type="NCBIfam" id="TIGR01851">
    <property type="entry name" value="argC_other"/>
    <property type="match status" value="1"/>
</dbReference>
<evidence type="ECO:0000256" key="1">
    <source>
        <dbReference type="ARBA" id="ARBA00022490"/>
    </source>
</evidence>
<dbReference type="InterPro" id="IPR036291">
    <property type="entry name" value="NAD(P)-bd_dom_sf"/>
</dbReference>
<comment type="subcellular location">
    <subcellularLocation>
        <location evidence="6">Cytoplasm</location>
    </subcellularLocation>
</comment>
<dbReference type="Gene3D" id="3.40.50.720">
    <property type="entry name" value="NAD(P)-binding Rossmann-like Domain"/>
    <property type="match status" value="1"/>
</dbReference>
<keyword evidence="4 6" id="KW-0521">NADP</keyword>
<dbReference type="Gene3D" id="3.30.360.10">
    <property type="entry name" value="Dihydrodipicolinate Reductase, domain 2"/>
    <property type="match status" value="1"/>
</dbReference>
<dbReference type="GO" id="GO:0051287">
    <property type="term" value="F:NAD binding"/>
    <property type="evidence" value="ECO:0007669"/>
    <property type="project" value="InterPro"/>
</dbReference>
<dbReference type="InterPro" id="IPR023013">
    <property type="entry name" value="AGPR_AS"/>
</dbReference>
<evidence type="ECO:0000313" key="10">
    <source>
        <dbReference type="Proteomes" id="UP000238196"/>
    </source>
</evidence>
<proteinExistence type="inferred from homology"/>
<comment type="caution">
    <text evidence="9">The sequence shown here is derived from an EMBL/GenBank/DDBJ whole genome shotgun (WGS) entry which is preliminary data.</text>
</comment>
<evidence type="ECO:0000259" key="8">
    <source>
        <dbReference type="SMART" id="SM00859"/>
    </source>
</evidence>
<dbReference type="UniPathway" id="UPA00068">
    <property type="reaction ID" value="UER00108"/>
</dbReference>
<evidence type="ECO:0000256" key="3">
    <source>
        <dbReference type="ARBA" id="ARBA00022605"/>
    </source>
</evidence>
<dbReference type="PANTHER" id="PTHR32338:SF10">
    <property type="entry name" value="N-ACETYL-GAMMA-GLUTAMYL-PHOSPHATE REDUCTASE, CHLOROPLASTIC-RELATED"/>
    <property type="match status" value="1"/>
</dbReference>
<accession>A0A2S5KMN6</accession>
<dbReference type="SUPFAM" id="SSF51735">
    <property type="entry name" value="NAD(P)-binding Rossmann-fold domains"/>
    <property type="match status" value="1"/>
</dbReference>
<dbReference type="HAMAP" id="MF_01110">
    <property type="entry name" value="ArgC_type2"/>
    <property type="match status" value="1"/>
</dbReference>
<comment type="function">
    <text evidence="6">Catalyzes the NADPH-dependent reduction of N-acetyl-5-glutamyl phosphate to yield N-acetyl-L-glutamate 5-semialdehyde.</text>
</comment>
<evidence type="ECO:0000256" key="5">
    <source>
        <dbReference type="ARBA" id="ARBA00023002"/>
    </source>
</evidence>
<dbReference type="PROSITE" id="PS01224">
    <property type="entry name" value="ARGC"/>
    <property type="match status" value="1"/>
</dbReference>
<gene>
    <name evidence="6 9" type="primary">argC</name>
    <name evidence="9" type="ORF">C4K68_17995</name>
</gene>
<dbReference type="InterPro" id="IPR010136">
    <property type="entry name" value="AGPR_type-2"/>
</dbReference>
<dbReference type="GO" id="GO:0006526">
    <property type="term" value="P:L-arginine biosynthetic process"/>
    <property type="evidence" value="ECO:0007669"/>
    <property type="project" value="UniProtKB-UniRule"/>
</dbReference>
<dbReference type="GO" id="GO:0003942">
    <property type="term" value="F:N-acetyl-gamma-glutamyl-phosphate reductase activity"/>
    <property type="evidence" value="ECO:0007669"/>
    <property type="project" value="UniProtKB-UniRule"/>
</dbReference>
<keyword evidence="2 6" id="KW-0055">Arginine biosynthesis</keyword>
<dbReference type="SUPFAM" id="SSF55347">
    <property type="entry name" value="Glyceraldehyde-3-phosphate dehydrogenase-like, C-terminal domain"/>
    <property type="match status" value="1"/>
</dbReference>
<dbReference type="EMBL" id="PRLP01000060">
    <property type="protein sequence ID" value="PPC75923.1"/>
    <property type="molecule type" value="Genomic_DNA"/>
</dbReference>